<sequence>MVECRIGEPPKLLGFEHFRDRKWGSRFGSGSVMPVGHGSGALTPNGQGMTLHAVLMTNNDRIETDERRNSFQKSEIIERVFVDRETEQQRIHNLSSSSIGSSKEFKFDNTKEENIDKVAGNSWSFFPGLRSGVS</sequence>
<evidence type="ECO:0000313" key="1">
    <source>
        <dbReference type="EMBL" id="KAF2598775.1"/>
    </source>
</evidence>
<proteinExistence type="predicted"/>
<accession>A0A3N6RBF5</accession>
<comment type="caution">
    <text evidence="1">The sequence shown here is derived from an EMBL/GenBank/DDBJ whole genome shotgun (WGS) entry which is preliminary data.</text>
</comment>
<gene>
    <name evidence="1" type="ORF">F2Q68_00008256</name>
</gene>
<dbReference type="EMBL" id="QGKW02000717">
    <property type="protein sequence ID" value="KAF2598775.1"/>
    <property type="molecule type" value="Genomic_DNA"/>
</dbReference>
<protein>
    <submittedName>
        <fullName evidence="1">Uncharacterized protein</fullName>
    </submittedName>
</protein>
<evidence type="ECO:0000313" key="2">
    <source>
        <dbReference type="Proteomes" id="UP000712281"/>
    </source>
</evidence>
<name>A0A3N6RBF5_BRACR</name>
<organism evidence="1 2">
    <name type="scientific">Brassica cretica</name>
    <name type="common">Mustard</name>
    <dbReference type="NCBI Taxonomy" id="69181"/>
    <lineage>
        <taxon>Eukaryota</taxon>
        <taxon>Viridiplantae</taxon>
        <taxon>Streptophyta</taxon>
        <taxon>Embryophyta</taxon>
        <taxon>Tracheophyta</taxon>
        <taxon>Spermatophyta</taxon>
        <taxon>Magnoliopsida</taxon>
        <taxon>eudicotyledons</taxon>
        <taxon>Gunneridae</taxon>
        <taxon>Pentapetalae</taxon>
        <taxon>rosids</taxon>
        <taxon>malvids</taxon>
        <taxon>Brassicales</taxon>
        <taxon>Brassicaceae</taxon>
        <taxon>Brassiceae</taxon>
        <taxon>Brassica</taxon>
    </lineage>
</organism>
<dbReference type="AlphaFoldDB" id="A0A3N6RBF5"/>
<dbReference type="Proteomes" id="UP000712281">
    <property type="component" value="Unassembled WGS sequence"/>
</dbReference>
<reference evidence="1" key="1">
    <citation type="submission" date="2019-12" db="EMBL/GenBank/DDBJ databases">
        <title>Genome sequencing and annotation of Brassica cretica.</title>
        <authorList>
            <person name="Studholme D.J."/>
            <person name="Sarris P.F."/>
        </authorList>
    </citation>
    <scope>NUCLEOTIDE SEQUENCE</scope>
    <source>
        <strain evidence="1">PFS-001/15</strain>
        <tissue evidence="1">Leaf</tissue>
    </source>
</reference>